<comment type="caution">
    <text evidence="7">The sequence shown here is derived from an EMBL/GenBank/DDBJ whole genome shotgun (WGS) entry which is preliminary data.</text>
</comment>
<dbReference type="Proteomes" id="UP000215305">
    <property type="component" value="Unassembled WGS sequence"/>
</dbReference>
<dbReference type="STRING" id="41047.A0A397GVR1"/>
<feature type="region of interest" description="Disordered" evidence="5">
    <location>
        <begin position="550"/>
        <end position="598"/>
    </location>
</feature>
<dbReference type="InterPro" id="IPR006572">
    <property type="entry name" value="Znf_DBF"/>
</dbReference>
<evidence type="ECO:0000256" key="2">
    <source>
        <dbReference type="ARBA" id="ARBA00022771"/>
    </source>
</evidence>
<dbReference type="GO" id="GO:1901987">
    <property type="term" value="P:regulation of cell cycle phase transition"/>
    <property type="evidence" value="ECO:0007669"/>
    <property type="project" value="TreeGrafter"/>
</dbReference>
<feature type="region of interest" description="Disordered" evidence="5">
    <location>
        <begin position="515"/>
        <end position="534"/>
    </location>
</feature>
<feature type="domain" description="DBF4-type" evidence="6">
    <location>
        <begin position="589"/>
        <end position="638"/>
    </location>
</feature>
<keyword evidence="2 4" id="KW-0863">Zinc-finger</keyword>
<feature type="region of interest" description="Disordered" evidence="5">
    <location>
        <begin position="353"/>
        <end position="473"/>
    </location>
</feature>
<accession>A0A397GVR1</accession>
<evidence type="ECO:0000256" key="5">
    <source>
        <dbReference type="SAM" id="MobiDB-lite"/>
    </source>
</evidence>
<dbReference type="AlphaFoldDB" id="A0A397GVR1"/>
<dbReference type="GeneID" id="38129151"/>
<evidence type="ECO:0000256" key="1">
    <source>
        <dbReference type="ARBA" id="ARBA00022723"/>
    </source>
</evidence>
<evidence type="ECO:0000259" key="6">
    <source>
        <dbReference type="PROSITE" id="PS51265"/>
    </source>
</evidence>
<dbReference type="GO" id="GO:0043539">
    <property type="term" value="F:protein serine/threonine kinase activator activity"/>
    <property type="evidence" value="ECO:0007669"/>
    <property type="project" value="TreeGrafter"/>
</dbReference>
<dbReference type="InterPro" id="IPR051590">
    <property type="entry name" value="Replication_Regulatory_Kinase"/>
</dbReference>
<proteinExistence type="predicted"/>
<feature type="compositionally biased region" description="Polar residues" evidence="5">
    <location>
        <begin position="525"/>
        <end position="534"/>
    </location>
</feature>
<dbReference type="GO" id="GO:0003676">
    <property type="term" value="F:nucleic acid binding"/>
    <property type="evidence" value="ECO:0007669"/>
    <property type="project" value="InterPro"/>
</dbReference>
<dbReference type="Gene3D" id="3.40.50.10190">
    <property type="entry name" value="BRCT domain"/>
    <property type="match status" value="1"/>
</dbReference>
<evidence type="ECO:0000256" key="4">
    <source>
        <dbReference type="PROSITE-ProRule" id="PRU00600"/>
    </source>
</evidence>
<dbReference type="Pfam" id="PF22437">
    <property type="entry name" value="DBF4_BRCT"/>
    <property type="match status" value="1"/>
</dbReference>
<dbReference type="Gene3D" id="6.10.250.3410">
    <property type="entry name" value="DBF zinc finger"/>
    <property type="match status" value="1"/>
</dbReference>
<dbReference type="InterPro" id="IPR013939">
    <property type="entry name" value="Regulatory_Dfp1/Him1"/>
</dbReference>
<dbReference type="SUPFAM" id="SSF52113">
    <property type="entry name" value="BRCT domain"/>
    <property type="match status" value="1"/>
</dbReference>
<reference evidence="7" key="1">
    <citation type="submission" date="2018-08" db="EMBL/GenBank/DDBJ databases">
        <title>Draft genome sequence of azole-resistant Aspergillus thermomutatus (Neosartorya pseudofischeri) strain HMR AF 39, isolated from a human nasal aspirate.</title>
        <authorList>
            <person name="Parent-Michaud M."/>
            <person name="Dufresne P.J."/>
            <person name="Fournier E."/>
            <person name="Martineau C."/>
            <person name="Moreira S."/>
            <person name="Perkins V."/>
            <person name="De Repentigny L."/>
            <person name="Dufresne S.F."/>
        </authorList>
    </citation>
    <scope>NUCLEOTIDE SEQUENCE [LARGE SCALE GENOMIC DNA]</scope>
    <source>
        <strain evidence="7">HMR AF 39</strain>
    </source>
</reference>
<feature type="compositionally biased region" description="Basic and acidic residues" evidence="5">
    <location>
        <begin position="360"/>
        <end position="380"/>
    </location>
</feature>
<dbReference type="OrthoDB" id="21380at2759"/>
<sequence>MSTRRPLANVPNATNSPHRAGLVPTKRPRTTNAPIDIPYGQPPPKKQVIDGSEQDARSPARVKSSTTDSKLFTRRSNNAQPSAFEKKLVAARDRERQAQLKGTKQERPSAESVDSIRQWQRHYRKAFPQFVFYFDAIPEDVRAKCSRQVIALGASEEKFFSRDVTHVVTSRPIPPEIDTVTPAELNATSAGQTPVDTVNPCLLEKTADTHLHMSLKTDPRREQSNMDVLYRARRMKMKIWALEKLQRMIAAINDGDPGGHSGHSTRNHNAVGGNTKARGEIDLSQVLRKELLNRPLDRDPLSSLKELVMFKGPFIYIHDMDEKTKPVMVREYPKVARRQDGIWPQFRSAPLGKCPFIDEPPSKKEIERQRARQQEKEKNVPLKAAAVKDVPKFDAPDLGPVNKDNMDPMNETKTGDNGVESAQRTTPEDVQRPLQIKPESPRKSSESFVPPPLHRTGPFYAGREPAASGMQPSNITSAIRSQMVSSTAAAPGAKAGLSKEVHELKRKVLEKSNGGLATGTVLSPHPTTSTSATLKWSNYQSNKLCQANTQEKLGHVQEEDTTQSEGNGAAKRRTDLRKVPVPKKKERRRDPKPGYCENCRDKFDDFEEHIMTRKHRKFATNKANWADLDALLDELERPLKDEYDYEDAFSP</sequence>
<protein>
    <recommendedName>
        <fullName evidence="6">DBF4-type domain-containing protein</fullName>
    </recommendedName>
</protein>
<dbReference type="PANTHER" id="PTHR15375">
    <property type="entry name" value="ACTIVATOR OF S-PHASE KINASE-RELATED"/>
    <property type="match status" value="1"/>
</dbReference>
<dbReference type="GO" id="GO:0008270">
    <property type="term" value="F:zinc ion binding"/>
    <property type="evidence" value="ECO:0007669"/>
    <property type="project" value="UniProtKB-KW"/>
</dbReference>
<dbReference type="InterPro" id="IPR038545">
    <property type="entry name" value="Znf_DBF_sf"/>
</dbReference>
<dbReference type="FunFam" id="6.10.250.3410:FF:000001">
    <property type="entry name" value="Protein DBF4 homolog A"/>
    <property type="match status" value="1"/>
</dbReference>
<evidence type="ECO:0000313" key="8">
    <source>
        <dbReference type="Proteomes" id="UP000215305"/>
    </source>
</evidence>
<feature type="compositionally biased region" description="Basic and acidic residues" evidence="5">
    <location>
        <begin position="588"/>
        <end position="598"/>
    </location>
</feature>
<evidence type="ECO:0000313" key="7">
    <source>
        <dbReference type="EMBL" id="RHZ54389.1"/>
    </source>
</evidence>
<dbReference type="Pfam" id="PF08630">
    <property type="entry name" value="Dfp1_Him1_M"/>
    <property type="match status" value="1"/>
</dbReference>
<dbReference type="InterPro" id="IPR055116">
    <property type="entry name" value="DBF4_BRCT"/>
</dbReference>
<dbReference type="PROSITE" id="PS51265">
    <property type="entry name" value="ZF_DBF4"/>
    <property type="match status" value="1"/>
</dbReference>
<dbReference type="VEuPathDB" id="FungiDB:CDV56_107177"/>
<feature type="compositionally biased region" description="Polar residues" evidence="5">
    <location>
        <begin position="63"/>
        <end position="81"/>
    </location>
</feature>
<dbReference type="SMART" id="SM00586">
    <property type="entry name" value="ZnF_DBF"/>
    <property type="match status" value="1"/>
</dbReference>
<organism evidence="7 8">
    <name type="scientific">Aspergillus thermomutatus</name>
    <name type="common">Neosartorya pseudofischeri</name>
    <dbReference type="NCBI Taxonomy" id="41047"/>
    <lineage>
        <taxon>Eukaryota</taxon>
        <taxon>Fungi</taxon>
        <taxon>Dikarya</taxon>
        <taxon>Ascomycota</taxon>
        <taxon>Pezizomycotina</taxon>
        <taxon>Eurotiomycetes</taxon>
        <taxon>Eurotiomycetidae</taxon>
        <taxon>Eurotiales</taxon>
        <taxon>Aspergillaceae</taxon>
        <taxon>Aspergillus</taxon>
        <taxon>Aspergillus subgen. Fumigati</taxon>
    </lineage>
</organism>
<dbReference type="InterPro" id="IPR036420">
    <property type="entry name" value="BRCT_dom_sf"/>
</dbReference>
<dbReference type="RefSeq" id="XP_026613957.1">
    <property type="nucleotide sequence ID" value="XM_026760796.1"/>
</dbReference>
<feature type="region of interest" description="Disordered" evidence="5">
    <location>
        <begin position="1"/>
        <end position="113"/>
    </location>
</feature>
<keyword evidence="8" id="KW-1185">Reference proteome</keyword>
<feature type="compositionally biased region" description="Basic and acidic residues" evidence="5">
    <location>
        <begin position="84"/>
        <end position="109"/>
    </location>
</feature>
<gene>
    <name evidence="7" type="ORF">CDV56_107177</name>
</gene>
<dbReference type="CDD" id="cd00027">
    <property type="entry name" value="BRCT"/>
    <property type="match status" value="1"/>
</dbReference>
<name>A0A397GVR1_ASPTH</name>
<dbReference type="GO" id="GO:0010571">
    <property type="term" value="P:positive regulation of nuclear cell cycle DNA replication"/>
    <property type="evidence" value="ECO:0007669"/>
    <property type="project" value="TreeGrafter"/>
</dbReference>
<keyword evidence="3" id="KW-0862">Zinc</keyword>
<dbReference type="PANTHER" id="PTHR15375:SF26">
    <property type="entry name" value="PROTEIN CHIFFON"/>
    <property type="match status" value="1"/>
</dbReference>
<dbReference type="Pfam" id="PF07535">
    <property type="entry name" value="zf-DBF"/>
    <property type="match status" value="1"/>
</dbReference>
<dbReference type="GO" id="GO:0031431">
    <property type="term" value="C:Dbf4-dependent protein kinase complex"/>
    <property type="evidence" value="ECO:0007669"/>
    <property type="project" value="TreeGrafter"/>
</dbReference>
<keyword evidence="1" id="KW-0479">Metal-binding</keyword>
<dbReference type="EMBL" id="NKHU02000112">
    <property type="protein sequence ID" value="RHZ54389.1"/>
    <property type="molecule type" value="Genomic_DNA"/>
</dbReference>
<evidence type="ECO:0000256" key="3">
    <source>
        <dbReference type="ARBA" id="ARBA00022833"/>
    </source>
</evidence>